<dbReference type="AlphaFoldDB" id="A0A0E9P5U4"/>
<dbReference type="EMBL" id="GBXM01109152">
    <property type="protein sequence ID" value="JAG99424.1"/>
    <property type="molecule type" value="Transcribed_RNA"/>
</dbReference>
<sequence>MFIQSLKCNTMQYNNNERIRTQKNETVIFTLHVNSTLSLYLLLHSSCKDIQHGTNSNFVKKR</sequence>
<reference evidence="1" key="1">
    <citation type="submission" date="2014-11" db="EMBL/GenBank/DDBJ databases">
        <authorList>
            <person name="Amaro Gonzalez C."/>
        </authorList>
    </citation>
    <scope>NUCLEOTIDE SEQUENCE</scope>
</reference>
<organism evidence="1">
    <name type="scientific">Anguilla anguilla</name>
    <name type="common">European freshwater eel</name>
    <name type="synonym">Muraena anguilla</name>
    <dbReference type="NCBI Taxonomy" id="7936"/>
    <lineage>
        <taxon>Eukaryota</taxon>
        <taxon>Metazoa</taxon>
        <taxon>Chordata</taxon>
        <taxon>Craniata</taxon>
        <taxon>Vertebrata</taxon>
        <taxon>Euteleostomi</taxon>
        <taxon>Actinopterygii</taxon>
        <taxon>Neopterygii</taxon>
        <taxon>Teleostei</taxon>
        <taxon>Anguilliformes</taxon>
        <taxon>Anguillidae</taxon>
        <taxon>Anguilla</taxon>
    </lineage>
</organism>
<accession>A0A0E9P5U4</accession>
<name>A0A0E9P5U4_ANGAN</name>
<protein>
    <submittedName>
        <fullName evidence="1">Uncharacterized protein</fullName>
    </submittedName>
</protein>
<reference evidence="1" key="2">
    <citation type="journal article" date="2015" name="Fish Shellfish Immunol.">
        <title>Early steps in the European eel (Anguilla anguilla)-Vibrio vulnificus interaction in the gills: Role of the RtxA13 toxin.</title>
        <authorList>
            <person name="Callol A."/>
            <person name="Pajuelo D."/>
            <person name="Ebbesson L."/>
            <person name="Teles M."/>
            <person name="MacKenzie S."/>
            <person name="Amaro C."/>
        </authorList>
    </citation>
    <scope>NUCLEOTIDE SEQUENCE</scope>
</reference>
<proteinExistence type="predicted"/>
<evidence type="ECO:0000313" key="1">
    <source>
        <dbReference type="EMBL" id="JAG99424.1"/>
    </source>
</evidence>